<dbReference type="AlphaFoldDB" id="G0NS82"/>
<evidence type="ECO:0000313" key="3">
    <source>
        <dbReference type="Proteomes" id="UP000008068"/>
    </source>
</evidence>
<dbReference type="PANTHER" id="PTHR21503">
    <property type="entry name" value="F-BOX-CONTAINING HYPOTHETICAL PROTEIN C.ELEGANS"/>
    <property type="match status" value="1"/>
</dbReference>
<evidence type="ECO:0000313" key="2">
    <source>
        <dbReference type="EMBL" id="EGT36652.1"/>
    </source>
</evidence>
<proteinExistence type="predicted"/>
<feature type="domain" description="Sdz-33 F-box" evidence="1">
    <location>
        <begin position="210"/>
        <end position="252"/>
    </location>
</feature>
<sequence length="377" mass="44682">MGSQFSYFPPVPCRMERPLFQTVESEDPEDDFFEVFKLVFCTDNFDRYTEKYKLNARWTMIVMDVDGKDHVDVMYRGKKYVFNLVLAVNSYDIGKLVPTPQQHPEQESTLVADYYYGRNHNRFDYIYHRIMHITSSCALILRFNDPCRDIREMSFAMFPYGLGVEINKPSVTPEELDYIGTMSILNYLLLNTKIPKGYEAFALKYKIGYIANAEGLTLDQLKTIKCHYLFIGKSNFTSSDMNQFMKAWMNKELSEEFYMLHIKEFDKSEDLYNGIDYKQWDEAVRDSRYRIFDGKLRFDLSTSIDITRDDGTIASFYPESKNIFHFSVWYSNRFPKVQDEQDFDLNTPPELADYSYWTFERPSFIILECIFGRSFDK</sequence>
<name>G0NS82_CAEBE</name>
<gene>
    <name evidence="2" type="ORF">CAEBREN_10033</name>
</gene>
<keyword evidence="3" id="KW-1185">Reference proteome</keyword>
<reference evidence="3" key="1">
    <citation type="submission" date="2011-07" db="EMBL/GenBank/DDBJ databases">
        <authorList>
            <consortium name="Caenorhabditis brenneri Sequencing and Analysis Consortium"/>
            <person name="Wilson R.K."/>
        </authorList>
    </citation>
    <scope>NUCLEOTIDE SEQUENCE [LARGE SCALE GENOMIC DNA]</scope>
    <source>
        <strain evidence="3">PB2801</strain>
    </source>
</reference>
<dbReference type="OMA" id="HITSSCA"/>
<dbReference type="PANTHER" id="PTHR21503:SF36">
    <property type="entry name" value="F-BOX ASSOCIATED DOMAIN-CONTAINING PROTEIN"/>
    <property type="match status" value="1"/>
</dbReference>
<evidence type="ECO:0000259" key="1">
    <source>
        <dbReference type="Pfam" id="PF07735"/>
    </source>
</evidence>
<accession>G0NS82</accession>
<organism evidence="3">
    <name type="scientific">Caenorhabditis brenneri</name>
    <name type="common">Nematode worm</name>
    <dbReference type="NCBI Taxonomy" id="135651"/>
    <lineage>
        <taxon>Eukaryota</taxon>
        <taxon>Metazoa</taxon>
        <taxon>Ecdysozoa</taxon>
        <taxon>Nematoda</taxon>
        <taxon>Chromadorea</taxon>
        <taxon>Rhabditida</taxon>
        <taxon>Rhabditina</taxon>
        <taxon>Rhabditomorpha</taxon>
        <taxon>Rhabditoidea</taxon>
        <taxon>Rhabditidae</taxon>
        <taxon>Peloderinae</taxon>
        <taxon>Caenorhabditis</taxon>
    </lineage>
</organism>
<dbReference type="InParanoid" id="G0NS82"/>
<dbReference type="Pfam" id="PF07735">
    <property type="entry name" value="FBA_2"/>
    <property type="match status" value="1"/>
</dbReference>
<dbReference type="EMBL" id="GL379936">
    <property type="protein sequence ID" value="EGT36652.1"/>
    <property type="molecule type" value="Genomic_DNA"/>
</dbReference>
<dbReference type="Proteomes" id="UP000008068">
    <property type="component" value="Unassembled WGS sequence"/>
</dbReference>
<dbReference type="InterPro" id="IPR012885">
    <property type="entry name" value="F-box_Sdz-33"/>
</dbReference>
<protein>
    <recommendedName>
        <fullName evidence="1">Sdz-33 F-box domain-containing protein</fullName>
    </recommendedName>
</protein>
<dbReference type="HOGENOM" id="CLU_734099_0_0_1"/>